<sequence length="375" mass="43398">MSHEHYLDKFRHLNVNRSGGKKSPHKVCMLLAVMDLIQAGHITSNKILFNQALKERFTHHFENVAQNNDRDTPENPYFHLKSEGFWHLAYHPGFDAHNTKRYASKAITYAYLDDELFSYMKSYIVSNELKEALVSNLSDLPTLFHQWLMDIGKSDKTAINYLTAIRGSISNWLMDAGEIAEPLTNLKSYYQFVTLEQKVRNMEIFKLRDSKGKGMYSAALSHYQQFLADLSKIDINADIQQVMRDKTLTETEKEILIKTRVGQGQFRANLVDMWGGCAVTGYRNRQMLLASHIKPWRDATNEERLDRYNGLLLLANLDKAFDLGFISFNDSGKVLISKYLEHPEVLGINDNMSFHVMREHKKYLAYHRGMLFKGL</sequence>
<evidence type="ECO:0000313" key="4">
    <source>
        <dbReference type="Proteomes" id="UP000036426"/>
    </source>
</evidence>
<protein>
    <submittedName>
        <fullName evidence="3">Restriction endonuclease</fullName>
    </submittedName>
</protein>
<dbReference type="OrthoDB" id="529575at2"/>
<dbReference type="EMBL" id="LDOV01000020">
    <property type="protein sequence ID" value="KLV00709.1"/>
    <property type="molecule type" value="Genomic_DNA"/>
</dbReference>
<keyword evidence="3" id="KW-0540">Nuclease</keyword>
<evidence type="ECO:0000259" key="1">
    <source>
        <dbReference type="Pfam" id="PF13391"/>
    </source>
</evidence>
<feature type="domain" description="ScoMcrA-like DNA sulfur-binding" evidence="2">
    <location>
        <begin position="5"/>
        <end position="94"/>
    </location>
</feature>
<evidence type="ECO:0000259" key="2">
    <source>
        <dbReference type="Pfam" id="PF26340"/>
    </source>
</evidence>
<dbReference type="AlphaFoldDB" id="A0A0J1GMQ8"/>
<name>A0A0J1GMQ8_9GAMM</name>
<dbReference type="PATRIC" id="fig|754436.4.peg.2282"/>
<feature type="domain" description="HNH nuclease" evidence="1">
    <location>
        <begin position="277"/>
        <end position="329"/>
    </location>
</feature>
<proteinExistence type="predicted"/>
<accession>A0A0J1GMQ8</accession>
<dbReference type="Pfam" id="PF13391">
    <property type="entry name" value="HNH_2"/>
    <property type="match status" value="1"/>
</dbReference>
<dbReference type="RefSeq" id="WP_047874413.1">
    <property type="nucleotide sequence ID" value="NZ_BMYC01000010.1"/>
</dbReference>
<organism evidence="3 4">
    <name type="scientific">Photobacterium aphoticum</name>
    <dbReference type="NCBI Taxonomy" id="754436"/>
    <lineage>
        <taxon>Bacteria</taxon>
        <taxon>Pseudomonadati</taxon>
        <taxon>Pseudomonadota</taxon>
        <taxon>Gammaproteobacteria</taxon>
        <taxon>Vibrionales</taxon>
        <taxon>Vibrionaceae</taxon>
        <taxon>Photobacterium</taxon>
    </lineage>
</organism>
<comment type="caution">
    <text evidence="3">The sequence shown here is derived from an EMBL/GenBank/DDBJ whole genome shotgun (WGS) entry which is preliminary data.</text>
</comment>
<dbReference type="Pfam" id="PF26340">
    <property type="entry name" value="DNA-SBD_ScoMcrA"/>
    <property type="match status" value="1"/>
</dbReference>
<dbReference type="InterPro" id="IPR003615">
    <property type="entry name" value="HNH_nuc"/>
</dbReference>
<dbReference type="Proteomes" id="UP000036426">
    <property type="component" value="Unassembled WGS sequence"/>
</dbReference>
<keyword evidence="3" id="KW-0255">Endonuclease</keyword>
<dbReference type="InterPro" id="IPR058813">
    <property type="entry name" value="DNA-SBD_ScoMcrA"/>
</dbReference>
<keyword evidence="3" id="KW-0378">Hydrolase</keyword>
<gene>
    <name evidence="3" type="ORF">ABT58_10755</name>
</gene>
<dbReference type="GO" id="GO:0004519">
    <property type="term" value="F:endonuclease activity"/>
    <property type="evidence" value="ECO:0007669"/>
    <property type="project" value="UniProtKB-KW"/>
</dbReference>
<reference evidence="3 4" key="1">
    <citation type="submission" date="2015-05" db="EMBL/GenBank/DDBJ databases">
        <title>Photobacterium galathea sp. nov.</title>
        <authorList>
            <person name="Machado H."/>
            <person name="Gram L."/>
        </authorList>
    </citation>
    <scope>NUCLEOTIDE SEQUENCE [LARGE SCALE GENOMIC DNA]</scope>
    <source>
        <strain evidence="3 4">DSM 25995</strain>
    </source>
</reference>
<evidence type="ECO:0000313" key="3">
    <source>
        <dbReference type="EMBL" id="KLV00709.1"/>
    </source>
</evidence>
<keyword evidence="4" id="KW-1185">Reference proteome</keyword>